<protein>
    <submittedName>
        <fullName evidence="1">Uncharacterized protein</fullName>
    </submittedName>
</protein>
<name>A0A972K3G6_9BACL</name>
<evidence type="ECO:0000313" key="1">
    <source>
        <dbReference type="EMBL" id="NOU94912.1"/>
    </source>
</evidence>
<proteinExistence type="predicted"/>
<dbReference type="Proteomes" id="UP000641588">
    <property type="component" value="Unassembled WGS sequence"/>
</dbReference>
<keyword evidence="2" id="KW-1185">Reference proteome</keyword>
<dbReference type="EMBL" id="WHOD01000066">
    <property type="protein sequence ID" value="NOU94912.1"/>
    <property type="molecule type" value="Genomic_DNA"/>
</dbReference>
<dbReference type="AlphaFoldDB" id="A0A972K3G6"/>
<accession>A0A972K3G6</accession>
<evidence type="ECO:0000313" key="2">
    <source>
        <dbReference type="Proteomes" id="UP000641588"/>
    </source>
</evidence>
<organism evidence="1 2">
    <name type="scientific">Paenibacillus foliorum</name>
    <dbReference type="NCBI Taxonomy" id="2654974"/>
    <lineage>
        <taxon>Bacteria</taxon>
        <taxon>Bacillati</taxon>
        <taxon>Bacillota</taxon>
        <taxon>Bacilli</taxon>
        <taxon>Bacillales</taxon>
        <taxon>Paenibacillaceae</taxon>
        <taxon>Paenibacillus</taxon>
    </lineage>
</organism>
<comment type="caution">
    <text evidence="1">The sequence shown here is derived from an EMBL/GenBank/DDBJ whole genome shotgun (WGS) entry which is preliminary data.</text>
</comment>
<reference evidence="1" key="1">
    <citation type="submission" date="2019-10" db="EMBL/GenBank/DDBJ databases">
        <title>Description of Paenibacillus glebae sp. nov.</title>
        <authorList>
            <person name="Carlier A."/>
            <person name="Qi S."/>
        </authorList>
    </citation>
    <scope>NUCLEOTIDE SEQUENCE</scope>
    <source>
        <strain evidence="1">LMG 31456</strain>
    </source>
</reference>
<sequence length="144" mass="16670">MSDKQIELEANSFLKKLEDYCDLKLDLRCFKHQGKHIKISYWEDGAEYLSSINGPERSVPDLNSIVAHADTVLERSVIYETANERNTIFLLDPTKKHIDELWGAYPTLQLYKNVANEVIRNIRESEKKFHSGVEGKVYCNFTCV</sequence>
<dbReference type="RefSeq" id="WP_171653130.1">
    <property type="nucleotide sequence ID" value="NZ_WHOD01000066.1"/>
</dbReference>
<gene>
    <name evidence="1" type="ORF">GC093_17030</name>
</gene>